<name>A0A1N7GAA7_9GAMM</name>
<keyword evidence="2" id="KW-1185">Reference proteome</keyword>
<organism evidence="1 2">
    <name type="scientific">Moraxella cuniculi DSM 21768</name>
    <dbReference type="NCBI Taxonomy" id="1122245"/>
    <lineage>
        <taxon>Bacteria</taxon>
        <taxon>Pseudomonadati</taxon>
        <taxon>Pseudomonadota</taxon>
        <taxon>Gammaproteobacteria</taxon>
        <taxon>Moraxellales</taxon>
        <taxon>Moraxellaceae</taxon>
        <taxon>Moraxella</taxon>
    </lineage>
</organism>
<accession>A0A1N7GAA7</accession>
<dbReference type="AlphaFoldDB" id="A0A1N7GAA7"/>
<proteinExistence type="predicted"/>
<dbReference type="EMBL" id="FTNU01000028">
    <property type="protein sequence ID" value="SIS09446.1"/>
    <property type="molecule type" value="Genomic_DNA"/>
</dbReference>
<gene>
    <name evidence="1" type="ORF">SAMN02745664_1287</name>
</gene>
<sequence length="39" mass="4791">MRAEIKELYDYLDRCDDELNIHEKQFLHLKELQKIAKSI</sequence>
<dbReference type="Proteomes" id="UP000187495">
    <property type="component" value="Unassembled WGS sequence"/>
</dbReference>
<protein>
    <submittedName>
        <fullName evidence="1">Uncharacterized protein</fullName>
    </submittedName>
</protein>
<evidence type="ECO:0000313" key="2">
    <source>
        <dbReference type="Proteomes" id="UP000187495"/>
    </source>
</evidence>
<evidence type="ECO:0000313" key="1">
    <source>
        <dbReference type="EMBL" id="SIS09446.1"/>
    </source>
</evidence>
<reference evidence="2" key="1">
    <citation type="submission" date="2017-01" db="EMBL/GenBank/DDBJ databases">
        <authorList>
            <person name="Varghese N."/>
            <person name="Submissions S."/>
        </authorList>
    </citation>
    <scope>NUCLEOTIDE SEQUENCE [LARGE SCALE GENOMIC DNA]</scope>
    <source>
        <strain evidence="2">DSM 21768</strain>
    </source>
</reference>